<dbReference type="SUPFAM" id="SSF55961">
    <property type="entry name" value="Bet v1-like"/>
    <property type="match status" value="1"/>
</dbReference>
<dbReference type="Pfam" id="PF10604">
    <property type="entry name" value="Polyketide_cyc2"/>
    <property type="match status" value="1"/>
</dbReference>
<organism evidence="1 2">
    <name type="scientific">Candidatus Scatomorpha intestinigallinarum</name>
    <dbReference type="NCBI Taxonomy" id="2840923"/>
    <lineage>
        <taxon>Bacteria</taxon>
        <taxon>Bacillati</taxon>
        <taxon>Bacillota</taxon>
        <taxon>Clostridia</taxon>
        <taxon>Eubacteriales</taxon>
        <taxon>Candidatus Scatomorpha</taxon>
    </lineage>
</organism>
<sequence length="134" mass="15351">MTTSSIRAKIDCPIERVWAVVTAVDDYSWRSDLSGTEILDERRFVEYAKGGFATTFTVTAMETCRRWEFDMENANMTGHWSGVFTAGDSATEIEFTECVEAKRLLMRPFVKAYLKKQQARFVADLRRRCEGAGR</sequence>
<dbReference type="InterPro" id="IPR023393">
    <property type="entry name" value="START-like_dom_sf"/>
</dbReference>
<dbReference type="CDD" id="cd07812">
    <property type="entry name" value="SRPBCC"/>
    <property type="match status" value="1"/>
</dbReference>
<reference evidence="1" key="1">
    <citation type="submission" date="2020-10" db="EMBL/GenBank/DDBJ databases">
        <authorList>
            <person name="Gilroy R."/>
        </authorList>
    </citation>
    <scope>NUCLEOTIDE SEQUENCE</scope>
    <source>
        <strain evidence="1">ChiGjej3B3-7149</strain>
    </source>
</reference>
<accession>A0A9D1IZT4</accession>
<proteinExistence type="predicted"/>
<comment type="caution">
    <text evidence="1">The sequence shown here is derived from an EMBL/GenBank/DDBJ whole genome shotgun (WGS) entry which is preliminary data.</text>
</comment>
<dbReference type="Gene3D" id="3.30.530.20">
    <property type="match status" value="1"/>
</dbReference>
<dbReference type="AlphaFoldDB" id="A0A9D1IZT4"/>
<name>A0A9D1IZT4_9FIRM</name>
<dbReference type="InterPro" id="IPR019587">
    <property type="entry name" value="Polyketide_cyclase/dehydratase"/>
</dbReference>
<evidence type="ECO:0000313" key="2">
    <source>
        <dbReference type="Proteomes" id="UP000824238"/>
    </source>
</evidence>
<gene>
    <name evidence="1" type="ORF">IAD36_07660</name>
</gene>
<evidence type="ECO:0000313" key="1">
    <source>
        <dbReference type="EMBL" id="HIR55450.1"/>
    </source>
</evidence>
<protein>
    <submittedName>
        <fullName evidence="1">SRPBCC family protein</fullName>
    </submittedName>
</protein>
<reference evidence="1" key="2">
    <citation type="journal article" date="2021" name="PeerJ">
        <title>Extensive microbial diversity within the chicken gut microbiome revealed by metagenomics and culture.</title>
        <authorList>
            <person name="Gilroy R."/>
            <person name="Ravi A."/>
            <person name="Getino M."/>
            <person name="Pursley I."/>
            <person name="Horton D.L."/>
            <person name="Alikhan N.F."/>
            <person name="Baker D."/>
            <person name="Gharbi K."/>
            <person name="Hall N."/>
            <person name="Watson M."/>
            <person name="Adriaenssens E.M."/>
            <person name="Foster-Nyarko E."/>
            <person name="Jarju S."/>
            <person name="Secka A."/>
            <person name="Antonio M."/>
            <person name="Oren A."/>
            <person name="Chaudhuri R.R."/>
            <person name="La Ragione R."/>
            <person name="Hildebrand F."/>
            <person name="Pallen M.J."/>
        </authorList>
    </citation>
    <scope>NUCLEOTIDE SEQUENCE</scope>
    <source>
        <strain evidence="1">ChiGjej3B3-7149</strain>
    </source>
</reference>
<dbReference type="EMBL" id="DVHH01000183">
    <property type="protein sequence ID" value="HIR55450.1"/>
    <property type="molecule type" value="Genomic_DNA"/>
</dbReference>
<dbReference type="Proteomes" id="UP000824238">
    <property type="component" value="Unassembled WGS sequence"/>
</dbReference>